<dbReference type="SUPFAM" id="SSF160527">
    <property type="entry name" value="V-type ATPase subunit E-like"/>
    <property type="match status" value="1"/>
</dbReference>
<proteinExistence type="inferred from homology"/>
<keyword evidence="8" id="KW-0175">Coiled coil</keyword>
<sequence length="283" mass="31828">MPWSNSGSNSGSGSGVGSSNTRNGSQIRKAKSVLSKELADESVLDFVPMRFDLGTPNQAMQYINEKQRGSDFRMNDAVRVQTGVDQVEKVNEEEKVEAAALEKLKEIQEQAYQQAYELGLEEGRKEAFEKVSAEIAERMGSLDQLLLGVKELKTEMASFNESHLMKLVFQMAARIAKTQLEGNNEAMVQILRDAVGLAQDEEEITVHVSQSQFEFLEELKKETSREFEFTKKIRFEPHADVNDGGCIVETNYGEVDARVEQRVQQLWTTLSENMPKVKPRIAV</sequence>
<dbReference type="InterPro" id="IPR051472">
    <property type="entry name" value="T3SS_Stator/FliH"/>
</dbReference>
<keyword evidence="6" id="KW-0653">Protein transport</keyword>
<evidence type="ECO:0000256" key="1">
    <source>
        <dbReference type="ARBA" id="ARBA00003041"/>
    </source>
</evidence>
<evidence type="ECO:0000256" key="7">
    <source>
        <dbReference type="ARBA" id="ARBA00023225"/>
    </source>
</evidence>
<dbReference type="EMBL" id="JANRMI010000001">
    <property type="protein sequence ID" value="MDG0815358.1"/>
    <property type="molecule type" value="Genomic_DNA"/>
</dbReference>
<evidence type="ECO:0000256" key="8">
    <source>
        <dbReference type="SAM" id="Coils"/>
    </source>
</evidence>
<evidence type="ECO:0000256" key="6">
    <source>
        <dbReference type="ARBA" id="ARBA00022927"/>
    </source>
</evidence>
<dbReference type="Proteomes" id="UP001152321">
    <property type="component" value="Unassembled WGS sequence"/>
</dbReference>
<evidence type="ECO:0000256" key="3">
    <source>
        <dbReference type="ARBA" id="ARBA00016507"/>
    </source>
</evidence>
<protein>
    <recommendedName>
        <fullName evidence="3">Flagellar assembly protein FliH</fullName>
    </recommendedName>
</protein>
<keyword evidence="5" id="KW-1005">Bacterial flagellum biogenesis</keyword>
<organism evidence="11 12">
    <name type="scientific">Bdellovibrio svalbardensis</name>
    <dbReference type="NCBI Taxonomy" id="2972972"/>
    <lineage>
        <taxon>Bacteria</taxon>
        <taxon>Pseudomonadati</taxon>
        <taxon>Bdellovibrionota</taxon>
        <taxon>Bdellovibrionia</taxon>
        <taxon>Bdellovibrionales</taxon>
        <taxon>Pseudobdellovibrionaceae</taxon>
        <taxon>Bdellovibrio</taxon>
    </lineage>
</organism>
<evidence type="ECO:0000259" key="10">
    <source>
        <dbReference type="Pfam" id="PF02108"/>
    </source>
</evidence>
<dbReference type="InterPro" id="IPR018035">
    <property type="entry name" value="Flagellar_FliH/T3SS_HrpE"/>
</dbReference>
<reference evidence="11" key="1">
    <citation type="submission" date="2022-08" db="EMBL/GenBank/DDBJ databases">
        <title>Novel Bdellovibrio Species Isolated from Svalbard: Designation Bdellovibrio svalbardensis.</title>
        <authorList>
            <person name="Mitchell R.J."/>
            <person name="Choi S.Y."/>
        </authorList>
    </citation>
    <scope>NUCLEOTIDE SEQUENCE</scope>
    <source>
        <strain evidence="11">PAP01</strain>
    </source>
</reference>
<comment type="similarity">
    <text evidence="2">Belongs to the FliH family.</text>
</comment>
<evidence type="ECO:0000256" key="2">
    <source>
        <dbReference type="ARBA" id="ARBA00006602"/>
    </source>
</evidence>
<evidence type="ECO:0000256" key="4">
    <source>
        <dbReference type="ARBA" id="ARBA00022448"/>
    </source>
</evidence>
<keyword evidence="4" id="KW-0813">Transport</keyword>
<comment type="function">
    <text evidence="1">Needed for flagellar regrowth and assembly.</text>
</comment>
<accession>A0ABT6DJT3</accession>
<dbReference type="Gene3D" id="3.30.2320.30">
    <property type="entry name" value="ATP synthase, E subunit, C-terminal"/>
    <property type="match status" value="1"/>
</dbReference>
<keyword evidence="12" id="KW-1185">Reference proteome</keyword>
<gene>
    <name evidence="11" type="ORF">NWE73_03225</name>
</gene>
<keyword evidence="7" id="KW-1006">Bacterial flagellum protein export</keyword>
<evidence type="ECO:0000313" key="12">
    <source>
        <dbReference type="Proteomes" id="UP001152321"/>
    </source>
</evidence>
<dbReference type="RefSeq" id="WP_277576834.1">
    <property type="nucleotide sequence ID" value="NZ_JANRMI010000001.1"/>
</dbReference>
<feature type="coiled-coil region" evidence="8">
    <location>
        <begin position="84"/>
        <end position="111"/>
    </location>
</feature>
<feature type="domain" description="Flagellar assembly protein FliH/Type III secretion system HrpE" evidence="10">
    <location>
        <begin position="140"/>
        <end position="266"/>
    </location>
</feature>
<comment type="caution">
    <text evidence="11">The sequence shown here is derived from an EMBL/GenBank/DDBJ whole genome shotgun (WGS) entry which is preliminary data.</text>
</comment>
<dbReference type="InterPro" id="IPR038495">
    <property type="entry name" value="ATPase_E_C"/>
</dbReference>
<name>A0ABT6DJT3_9BACT</name>
<evidence type="ECO:0000256" key="9">
    <source>
        <dbReference type="SAM" id="MobiDB-lite"/>
    </source>
</evidence>
<dbReference type="Pfam" id="PF02108">
    <property type="entry name" value="FliH"/>
    <property type="match status" value="1"/>
</dbReference>
<feature type="region of interest" description="Disordered" evidence="9">
    <location>
        <begin position="1"/>
        <end position="29"/>
    </location>
</feature>
<evidence type="ECO:0000313" key="11">
    <source>
        <dbReference type="EMBL" id="MDG0815358.1"/>
    </source>
</evidence>
<dbReference type="PANTHER" id="PTHR34982">
    <property type="entry name" value="YOP PROTEINS TRANSLOCATION PROTEIN L"/>
    <property type="match status" value="1"/>
</dbReference>
<evidence type="ECO:0000256" key="5">
    <source>
        <dbReference type="ARBA" id="ARBA00022795"/>
    </source>
</evidence>
<dbReference type="PANTHER" id="PTHR34982:SF1">
    <property type="entry name" value="FLAGELLAR ASSEMBLY PROTEIN FLIH"/>
    <property type="match status" value="1"/>
</dbReference>